<dbReference type="Pfam" id="PF02816">
    <property type="entry name" value="Alpha_kinase"/>
    <property type="match status" value="1"/>
</dbReference>
<dbReference type="PANTHER" id="PTHR47763:SF4">
    <property type="entry name" value="ALPHA-PROTEIN KINASE VWKA"/>
    <property type="match status" value="1"/>
</dbReference>
<keyword evidence="3" id="KW-0418">Kinase</keyword>
<gene>
    <name evidence="6" type="ORF">DdX_15752</name>
</gene>
<sequence length="701" mass="79307">MPPKRSSFKKPALKRPLDTTPLEHIDSLICHKRRNVSVIQAETPNPAPAMSYLRAIPSANPLAITLSNRQSFEQPMSSTIRKRRSVSVTFAENVAPANPAANLPADPPNCLAEVNEDENMENQTLMNMVPETILSSWTHDRDFRERNKSLRQIYEDEGLDYDNAVSAAELNSRTSNAVKLRQASVAKMFKVLSKSRNVQLCFLIDVTGSMILHINGVRDSIFKIVDRLTAAGPGAIAKEVSMAFVGYRDFGYENQFELLPFTENAEDFRQFCSTIQTPRGPKNMLENDMPEDVFGGLEKAICDLKWSDSMCTKIIFHIADHPCHGRKYQAASYIDKYNDNFPDGDPNGRTAENLFSALREKNIQYHFGRIYWTTDKMIELFSEAMGSEIEVFDVKEIEKLVDCVVSSVSIATSVIPAMRAKKFAFKIDKAAPDWLERPIVNGVLFSYEMPESVIEITSGVPMTLRCPKKARIQIADHPFGRGGERKVFYGRDLSGNRLTDIVLKEYIAKSADTSTSRSPYQMATQMQTIAAYLASVFTDCLAKKNLQKEQLELRIKFLKVQMLSIEINPGEIRYMSCERRYGKDTKFLRFSDNLGYEMLESTCKINNLNFEVVELLMAFSHWSYQITDGYLMVVDLEGVLSMAESGGKILELTDPAIHCKDLTRFGRTNLGEEGMKIFFARHKCNKFCQGMELEKHEATTS</sequence>
<dbReference type="GO" id="GO:0005524">
    <property type="term" value="F:ATP binding"/>
    <property type="evidence" value="ECO:0007669"/>
    <property type="project" value="InterPro"/>
</dbReference>
<evidence type="ECO:0000313" key="6">
    <source>
        <dbReference type="EMBL" id="KAI1701968.1"/>
    </source>
</evidence>
<feature type="domain" description="Alpha-type protein kinase" evidence="5">
    <location>
        <begin position="426"/>
        <end position="696"/>
    </location>
</feature>
<evidence type="ECO:0000256" key="3">
    <source>
        <dbReference type="ARBA" id="ARBA00022777"/>
    </source>
</evidence>
<evidence type="ECO:0000256" key="2">
    <source>
        <dbReference type="ARBA" id="ARBA00022679"/>
    </source>
</evidence>
<dbReference type="InterPro" id="IPR004166">
    <property type="entry name" value="a-kinase_dom"/>
</dbReference>
<name>A0AAD4MNZ4_9BILA</name>
<dbReference type="InterPro" id="IPR052969">
    <property type="entry name" value="Thr-specific_kinase-like"/>
</dbReference>
<dbReference type="Gene3D" id="3.30.200.20">
    <property type="entry name" value="Phosphorylase Kinase, domain 1"/>
    <property type="match status" value="1"/>
</dbReference>
<evidence type="ECO:0000313" key="7">
    <source>
        <dbReference type="Proteomes" id="UP001201812"/>
    </source>
</evidence>
<evidence type="ECO:0000256" key="1">
    <source>
        <dbReference type="ARBA" id="ARBA00022527"/>
    </source>
</evidence>
<dbReference type="SUPFAM" id="SSF56112">
    <property type="entry name" value="Protein kinase-like (PK-like)"/>
    <property type="match status" value="1"/>
</dbReference>
<keyword evidence="4" id="KW-0175">Coiled coil</keyword>
<organism evidence="6 7">
    <name type="scientific">Ditylenchus destructor</name>
    <dbReference type="NCBI Taxonomy" id="166010"/>
    <lineage>
        <taxon>Eukaryota</taxon>
        <taxon>Metazoa</taxon>
        <taxon>Ecdysozoa</taxon>
        <taxon>Nematoda</taxon>
        <taxon>Chromadorea</taxon>
        <taxon>Rhabditida</taxon>
        <taxon>Tylenchina</taxon>
        <taxon>Tylenchomorpha</taxon>
        <taxon>Sphaerularioidea</taxon>
        <taxon>Anguinidae</taxon>
        <taxon>Anguininae</taxon>
        <taxon>Ditylenchus</taxon>
    </lineage>
</organism>
<keyword evidence="1" id="KW-0723">Serine/threonine-protein kinase</keyword>
<evidence type="ECO:0000256" key="4">
    <source>
        <dbReference type="SAM" id="Coils"/>
    </source>
</evidence>
<dbReference type="GO" id="GO:0004674">
    <property type="term" value="F:protein serine/threonine kinase activity"/>
    <property type="evidence" value="ECO:0007669"/>
    <property type="project" value="UniProtKB-KW"/>
</dbReference>
<reference evidence="6" key="1">
    <citation type="submission" date="2022-01" db="EMBL/GenBank/DDBJ databases">
        <title>Genome Sequence Resource for Two Populations of Ditylenchus destructor, the Migratory Endoparasitic Phytonematode.</title>
        <authorList>
            <person name="Zhang H."/>
            <person name="Lin R."/>
            <person name="Xie B."/>
        </authorList>
    </citation>
    <scope>NUCLEOTIDE SEQUENCE</scope>
    <source>
        <strain evidence="6">BazhouSP</strain>
    </source>
</reference>
<protein>
    <submittedName>
        <fullName evidence="6">Alpha-kinase family domain-containing protein</fullName>
    </submittedName>
</protein>
<proteinExistence type="predicted"/>
<comment type="caution">
    <text evidence="6">The sequence shown here is derived from an EMBL/GenBank/DDBJ whole genome shotgun (WGS) entry which is preliminary data.</text>
</comment>
<keyword evidence="7" id="KW-1185">Reference proteome</keyword>
<accession>A0AAD4MNZ4</accession>
<dbReference type="Proteomes" id="UP001201812">
    <property type="component" value="Unassembled WGS sequence"/>
</dbReference>
<dbReference type="EMBL" id="JAKKPZ010000107">
    <property type="protein sequence ID" value="KAI1701968.1"/>
    <property type="molecule type" value="Genomic_DNA"/>
</dbReference>
<keyword evidence="2" id="KW-0808">Transferase</keyword>
<dbReference type="InterPro" id="IPR011009">
    <property type="entry name" value="Kinase-like_dom_sf"/>
</dbReference>
<dbReference type="Gene3D" id="3.20.200.10">
    <property type="entry name" value="MHCK/EF2 kinase"/>
    <property type="match status" value="1"/>
</dbReference>
<dbReference type="Gene3D" id="3.40.50.410">
    <property type="entry name" value="von Willebrand factor, type A domain"/>
    <property type="match status" value="1"/>
</dbReference>
<dbReference type="SMART" id="SM00811">
    <property type="entry name" value="Alpha_kinase"/>
    <property type="match status" value="1"/>
</dbReference>
<evidence type="ECO:0000259" key="5">
    <source>
        <dbReference type="PROSITE" id="PS51158"/>
    </source>
</evidence>
<dbReference type="InterPro" id="IPR036465">
    <property type="entry name" value="vWFA_dom_sf"/>
</dbReference>
<dbReference type="PROSITE" id="PS51158">
    <property type="entry name" value="ALPHA_KINASE"/>
    <property type="match status" value="1"/>
</dbReference>
<dbReference type="SUPFAM" id="SSF53300">
    <property type="entry name" value="vWA-like"/>
    <property type="match status" value="1"/>
</dbReference>
<dbReference type="PANTHER" id="PTHR47763">
    <property type="entry name" value="ALPHA-PROTEIN KINASE VWKA"/>
    <property type="match status" value="1"/>
</dbReference>
<feature type="coiled-coil region" evidence="4">
    <location>
        <begin position="541"/>
        <end position="568"/>
    </location>
</feature>
<dbReference type="AlphaFoldDB" id="A0AAD4MNZ4"/>